<protein>
    <submittedName>
        <fullName evidence="1">Uncharacterized protein</fullName>
    </submittedName>
</protein>
<evidence type="ECO:0000313" key="2">
    <source>
        <dbReference type="Proteomes" id="UP000033063"/>
    </source>
</evidence>
<accession>A0A0E3RLC3</accession>
<name>A0A0E3RLC3_METMZ</name>
<dbReference type="Proteomes" id="UP000033063">
    <property type="component" value="Chromosome"/>
</dbReference>
<dbReference type="RefSeq" id="WP_048040005.1">
    <property type="nucleotide sequence ID" value="NZ_CP009513.1"/>
</dbReference>
<organism evidence="1 2">
    <name type="scientific">Methanosarcina mazei LYC</name>
    <dbReference type="NCBI Taxonomy" id="1434114"/>
    <lineage>
        <taxon>Archaea</taxon>
        <taxon>Methanobacteriati</taxon>
        <taxon>Methanobacteriota</taxon>
        <taxon>Stenosarchaea group</taxon>
        <taxon>Methanomicrobia</taxon>
        <taxon>Methanosarcinales</taxon>
        <taxon>Methanosarcinaceae</taxon>
        <taxon>Methanosarcina</taxon>
    </lineage>
</organism>
<sequence>MIENIVADTSFYLCYYNDINKRDFLDIFLNTYSFHLGPKIFKELPSELSECSKFQSSTVFSEVSFFELIKPYFGRSKEHEDDGEYEAIGVALHLNLHSNLKYLILDEKIAHNFVQSNFKSLTPKLKRNFSFIRDCYKIDSLISLSITIEILETIKSCAEKAILEGNKHKRPCSTDIKVYNNILIPLIEELKAEYECS</sequence>
<dbReference type="EMBL" id="CP009513">
    <property type="protein sequence ID" value="AKB67445.1"/>
    <property type="molecule type" value="Genomic_DNA"/>
</dbReference>
<gene>
    <name evidence="1" type="ORF">MSMAL_0902</name>
</gene>
<reference evidence="1 2" key="1">
    <citation type="submission" date="2014-07" db="EMBL/GenBank/DDBJ databases">
        <title>Methanogenic archaea and the global carbon cycle.</title>
        <authorList>
            <person name="Henriksen J.R."/>
            <person name="Luke J."/>
            <person name="Reinhart S."/>
            <person name="Benedict M.N."/>
            <person name="Youngblut N.D."/>
            <person name="Metcalf M.E."/>
            <person name="Whitaker R.J."/>
            <person name="Metcalf W.W."/>
        </authorList>
    </citation>
    <scope>NUCLEOTIDE SEQUENCE [LARGE SCALE GENOMIC DNA]</scope>
    <source>
        <strain evidence="1 2">LYC</strain>
    </source>
</reference>
<dbReference type="HOGENOM" id="CLU_1387608_0_0_2"/>
<dbReference type="PATRIC" id="fig|1434114.4.peg.1114"/>
<proteinExistence type="predicted"/>
<dbReference type="GeneID" id="24877075"/>
<evidence type="ECO:0000313" key="1">
    <source>
        <dbReference type="EMBL" id="AKB67445.1"/>
    </source>
</evidence>
<dbReference type="AlphaFoldDB" id="A0A0E3RLC3"/>